<sequence length="138" mass="14968">MTTPQEPDGRPYYAEPPVAGVPYAEPPAAQPYQQYAPPAYPPPPGYGQQPPYPYPYPYPYPPARSTNGMAIASMVLGILWVYWIGSILALIFGYLALNEIRRSKQAGEGMAIAGIVLGWIGVGVLAIVLLMVATRGFR</sequence>
<feature type="transmembrane region" description="Helical" evidence="2">
    <location>
        <begin position="109"/>
        <end position="133"/>
    </location>
</feature>
<dbReference type="Proteomes" id="UP001595859">
    <property type="component" value="Unassembled WGS sequence"/>
</dbReference>
<keyword evidence="2" id="KW-1133">Transmembrane helix</keyword>
<evidence type="ECO:0000256" key="2">
    <source>
        <dbReference type="SAM" id="Phobius"/>
    </source>
</evidence>
<name>A0ABV9S6S6_9PSEU</name>
<feature type="transmembrane region" description="Helical" evidence="2">
    <location>
        <begin position="69"/>
        <end position="97"/>
    </location>
</feature>
<gene>
    <name evidence="4" type="ORF">ACFPCV_28335</name>
</gene>
<organism evidence="4 5">
    <name type="scientific">Actinophytocola glycyrrhizae</name>
    <dbReference type="NCBI Taxonomy" id="2044873"/>
    <lineage>
        <taxon>Bacteria</taxon>
        <taxon>Bacillati</taxon>
        <taxon>Actinomycetota</taxon>
        <taxon>Actinomycetes</taxon>
        <taxon>Pseudonocardiales</taxon>
        <taxon>Pseudonocardiaceae</taxon>
    </lineage>
</organism>
<keyword evidence="5" id="KW-1185">Reference proteome</keyword>
<feature type="domain" description="DUF4190" evidence="3">
    <location>
        <begin position="69"/>
        <end position="127"/>
    </location>
</feature>
<protein>
    <submittedName>
        <fullName evidence="4">DUF4190 domain-containing protein</fullName>
    </submittedName>
</protein>
<feature type="region of interest" description="Disordered" evidence="1">
    <location>
        <begin position="1"/>
        <end position="34"/>
    </location>
</feature>
<reference evidence="5" key="1">
    <citation type="journal article" date="2019" name="Int. J. Syst. Evol. Microbiol.">
        <title>The Global Catalogue of Microorganisms (GCM) 10K type strain sequencing project: providing services to taxonomists for standard genome sequencing and annotation.</title>
        <authorList>
            <consortium name="The Broad Institute Genomics Platform"/>
            <consortium name="The Broad Institute Genome Sequencing Center for Infectious Disease"/>
            <person name="Wu L."/>
            <person name="Ma J."/>
        </authorList>
    </citation>
    <scope>NUCLEOTIDE SEQUENCE [LARGE SCALE GENOMIC DNA]</scope>
    <source>
        <strain evidence="5">ZS-22-S1</strain>
    </source>
</reference>
<comment type="caution">
    <text evidence="4">The sequence shown here is derived from an EMBL/GenBank/DDBJ whole genome shotgun (WGS) entry which is preliminary data.</text>
</comment>
<proteinExistence type="predicted"/>
<accession>A0ABV9S6S6</accession>
<keyword evidence="2" id="KW-0472">Membrane</keyword>
<evidence type="ECO:0000259" key="3">
    <source>
        <dbReference type="Pfam" id="PF13828"/>
    </source>
</evidence>
<evidence type="ECO:0000313" key="4">
    <source>
        <dbReference type="EMBL" id="MFC4857422.1"/>
    </source>
</evidence>
<evidence type="ECO:0000256" key="1">
    <source>
        <dbReference type="SAM" id="MobiDB-lite"/>
    </source>
</evidence>
<dbReference type="InterPro" id="IPR025241">
    <property type="entry name" value="DUF4190"/>
</dbReference>
<dbReference type="EMBL" id="JBHSIS010000020">
    <property type="protein sequence ID" value="MFC4857422.1"/>
    <property type="molecule type" value="Genomic_DNA"/>
</dbReference>
<dbReference type="Pfam" id="PF13828">
    <property type="entry name" value="DUF4190"/>
    <property type="match status" value="1"/>
</dbReference>
<evidence type="ECO:0000313" key="5">
    <source>
        <dbReference type="Proteomes" id="UP001595859"/>
    </source>
</evidence>
<dbReference type="RefSeq" id="WP_378059423.1">
    <property type="nucleotide sequence ID" value="NZ_JBHSIS010000020.1"/>
</dbReference>
<keyword evidence="2" id="KW-0812">Transmembrane</keyword>